<keyword evidence="7 8" id="KW-0472">Membrane</keyword>
<feature type="transmembrane region" description="Helical" evidence="8">
    <location>
        <begin position="101"/>
        <end position="119"/>
    </location>
</feature>
<dbReference type="AlphaFoldDB" id="W9GZN9"/>
<evidence type="ECO:0000256" key="5">
    <source>
        <dbReference type="ARBA" id="ARBA00022692"/>
    </source>
</evidence>
<protein>
    <recommendedName>
        <fullName evidence="8">Probable membrane transporter protein</fullName>
    </recommendedName>
</protein>
<evidence type="ECO:0000313" key="9">
    <source>
        <dbReference type="EMBL" id="EWY39395.1"/>
    </source>
</evidence>
<gene>
    <name evidence="9" type="ORF">N825_06780</name>
</gene>
<feature type="transmembrane region" description="Helical" evidence="8">
    <location>
        <begin position="131"/>
        <end position="157"/>
    </location>
</feature>
<sequence>MEFTLSWETIVISQVVIVAAYVVFGIAGFGTALISAPLLAHMVPIGRLIPILALLDFIAAVTNVIKDRRHAEYRELRLLIPFMMAGSLVGAWLLMTIMPRLLLLLLGLFAVAYGLYALSRFKPTAAISRGWAVPVGLVGGVFSAMFGSGGFIYALYLSNRITAKEGFRASQSTIIGFSTLTRIILFLIAGIYADLTMLAYAALLLPAMFAGVHIGRRLTLGLTRERFLMIVNTLLITSGGALILRYLSGA</sequence>
<dbReference type="PANTHER" id="PTHR30269">
    <property type="entry name" value="TRANSMEMBRANE PROTEIN YFCA"/>
    <property type="match status" value="1"/>
</dbReference>
<feature type="transmembrane region" description="Helical" evidence="8">
    <location>
        <begin position="77"/>
        <end position="94"/>
    </location>
</feature>
<dbReference type="InterPro" id="IPR052017">
    <property type="entry name" value="TSUP"/>
</dbReference>
<feature type="transmembrane region" description="Helical" evidence="8">
    <location>
        <begin position="48"/>
        <end position="65"/>
    </location>
</feature>
<dbReference type="OrthoDB" id="5801432at2"/>
<keyword evidence="5 8" id="KW-0812">Transmembrane</keyword>
<accession>W9GZN9</accession>
<proteinExistence type="inferred from homology"/>
<keyword evidence="4 8" id="KW-1003">Cell membrane</keyword>
<evidence type="ECO:0000256" key="3">
    <source>
        <dbReference type="ARBA" id="ARBA00022448"/>
    </source>
</evidence>
<comment type="subcellular location">
    <subcellularLocation>
        <location evidence="1 8">Cell membrane</location>
        <topology evidence="1 8">Multi-pass membrane protein</topology>
    </subcellularLocation>
</comment>
<dbReference type="PANTHER" id="PTHR30269:SF32">
    <property type="entry name" value="MEMBRANE TRANSPORTER PROTEIN-RELATED"/>
    <property type="match status" value="1"/>
</dbReference>
<evidence type="ECO:0000256" key="1">
    <source>
        <dbReference type="ARBA" id="ARBA00004651"/>
    </source>
</evidence>
<evidence type="ECO:0000256" key="7">
    <source>
        <dbReference type="ARBA" id="ARBA00023136"/>
    </source>
</evidence>
<keyword evidence="10" id="KW-1185">Reference proteome</keyword>
<dbReference type="STRING" id="1385369.N825_06780"/>
<feature type="transmembrane region" description="Helical" evidence="8">
    <location>
        <begin position="227"/>
        <end position="247"/>
    </location>
</feature>
<dbReference type="InterPro" id="IPR002781">
    <property type="entry name" value="TM_pro_TauE-like"/>
</dbReference>
<evidence type="ECO:0000256" key="4">
    <source>
        <dbReference type="ARBA" id="ARBA00022475"/>
    </source>
</evidence>
<evidence type="ECO:0000256" key="8">
    <source>
        <dbReference type="RuleBase" id="RU363041"/>
    </source>
</evidence>
<name>W9GZN9_9PROT</name>
<reference evidence="9 10" key="1">
    <citation type="submission" date="2013-08" db="EMBL/GenBank/DDBJ databases">
        <title>The genome sequence of Skermanella stibiiresistens.</title>
        <authorList>
            <person name="Zhu W."/>
            <person name="Wang G."/>
        </authorList>
    </citation>
    <scope>NUCLEOTIDE SEQUENCE [LARGE SCALE GENOMIC DNA]</scope>
    <source>
        <strain evidence="9 10">SB22</strain>
    </source>
</reference>
<feature type="transmembrane region" description="Helical" evidence="8">
    <location>
        <begin position="12"/>
        <end position="36"/>
    </location>
</feature>
<keyword evidence="6 8" id="KW-1133">Transmembrane helix</keyword>
<evidence type="ECO:0000313" key="10">
    <source>
        <dbReference type="Proteomes" id="UP000019486"/>
    </source>
</evidence>
<dbReference type="Pfam" id="PF01925">
    <property type="entry name" value="TauE"/>
    <property type="match status" value="1"/>
</dbReference>
<organism evidence="9 10">
    <name type="scientific">Skermanella stibiiresistens SB22</name>
    <dbReference type="NCBI Taxonomy" id="1385369"/>
    <lineage>
        <taxon>Bacteria</taxon>
        <taxon>Pseudomonadati</taxon>
        <taxon>Pseudomonadota</taxon>
        <taxon>Alphaproteobacteria</taxon>
        <taxon>Rhodospirillales</taxon>
        <taxon>Azospirillaceae</taxon>
        <taxon>Skermanella</taxon>
    </lineage>
</organism>
<dbReference type="PATRIC" id="fig|1385369.3.peg.3552"/>
<dbReference type="Proteomes" id="UP000019486">
    <property type="component" value="Unassembled WGS sequence"/>
</dbReference>
<dbReference type="GO" id="GO:0005886">
    <property type="term" value="C:plasma membrane"/>
    <property type="evidence" value="ECO:0007669"/>
    <property type="project" value="UniProtKB-SubCell"/>
</dbReference>
<dbReference type="EMBL" id="AVFL01000012">
    <property type="protein sequence ID" value="EWY39395.1"/>
    <property type="molecule type" value="Genomic_DNA"/>
</dbReference>
<evidence type="ECO:0000256" key="2">
    <source>
        <dbReference type="ARBA" id="ARBA00009142"/>
    </source>
</evidence>
<keyword evidence="3" id="KW-0813">Transport</keyword>
<comment type="caution">
    <text evidence="9">The sequence shown here is derived from an EMBL/GenBank/DDBJ whole genome shotgun (WGS) entry which is preliminary data.</text>
</comment>
<evidence type="ECO:0000256" key="6">
    <source>
        <dbReference type="ARBA" id="ARBA00022989"/>
    </source>
</evidence>
<comment type="similarity">
    <text evidence="2 8">Belongs to the 4-toluene sulfonate uptake permease (TSUP) (TC 2.A.102) family.</text>
</comment>